<keyword evidence="1" id="KW-0812">Transmembrane</keyword>
<dbReference type="EMBL" id="MGAI01000053">
    <property type="protein sequence ID" value="OGK43371.1"/>
    <property type="molecule type" value="Genomic_DNA"/>
</dbReference>
<organism evidence="2 3">
    <name type="scientific">Candidatus Roizmanbacteria bacterium RIFCSPLOWO2_01_FULL_37_16</name>
    <dbReference type="NCBI Taxonomy" id="1802058"/>
    <lineage>
        <taxon>Bacteria</taxon>
        <taxon>Candidatus Roizmaniibacteriota</taxon>
    </lineage>
</organism>
<reference evidence="2 3" key="1">
    <citation type="journal article" date="2016" name="Nat. Commun.">
        <title>Thousands of microbial genomes shed light on interconnected biogeochemical processes in an aquifer system.</title>
        <authorList>
            <person name="Anantharaman K."/>
            <person name="Brown C.T."/>
            <person name="Hug L.A."/>
            <person name="Sharon I."/>
            <person name="Castelle C.J."/>
            <person name="Probst A.J."/>
            <person name="Thomas B.C."/>
            <person name="Singh A."/>
            <person name="Wilkins M.J."/>
            <person name="Karaoz U."/>
            <person name="Brodie E.L."/>
            <person name="Williams K.H."/>
            <person name="Hubbard S.S."/>
            <person name="Banfield J.F."/>
        </authorList>
    </citation>
    <scope>NUCLEOTIDE SEQUENCE [LARGE SCALE GENOMIC DNA]</scope>
</reference>
<accession>A0A1F7IJ39</accession>
<name>A0A1F7IJ39_9BACT</name>
<evidence type="ECO:0000256" key="1">
    <source>
        <dbReference type="SAM" id="Phobius"/>
    </source>
</evidence>
<comment type="caution">
    <text evidence="2">The sequence shown here is derived from an EMBL/GenBank/DDBJ whole genome shotgun (WGS) entry which is preliminary data.</text>
</comment>
<keyword evidence="1" id="KW-1133">Transmembrane helix</keyword>
<keyword evidence="1" id="KW-0472">Membrane</keyword>
<evidence type="ECO:0000313" key="3">
    <source>
        <dbReference type="Proteomes" id="UP000178040"/>
    </source>
</evidence>
<gene>
    <name evidence="2" type="ORF">A3B40_01075</name>
</gene>
<dbReference type="AlphaFoldDB" id="A0A1F7IJ39"/>
<proteinExistence type="predicted"/>
<evidence type="ECO:0008006" key="4">
    <source>
        <dbReference type="Google" id="ProtNLM"/>
    </source>
</evidence>
<sequence>MKKNLKIKTQNSKVKTNKNWLFKVVFILFGFCVFYIIGKDLYYSAFFQKKERINVVSSEEQIGIYSLGLSDNVNYFTTLYPDLEATIPGGYGYYRLGALPKLANLEKKQDLFKKTYSMLTSSFIDFYFYPKAAIGETEIYFGKEQKGFFLPRFFLIFFGKSNALFFDRLYLYLNFLGKTKGQFKLITHLPTEKRSDRTVFSSKKFFDVFQGTFYKKTYRDEQRNVQIVYTKSDTTAKFLGQIIEGEGIRVVDITQSDKELTNCKVIEDKIKFTDTAKSVSNFFACDLVSGQTGPYNIIFKLGKVEEEWEVE</sequence>
<protein>
    <recommendedName>
        <fullName evidence="4">LytR/CpsA/Psr regulator C-terminal domain-containing protein</fullName>
    </recommendedName>
</protein>
<evidence type="ECO:0000313" key="2">
    <source>
        <dbReference type="EMBL" id="OGK43371.1"/>
    </source>
</evidence>
<feature type="transmembrane region" description="Helical" evidence="1">
    <location>
        <begin position="20"/>
        <end position="38"/>
    </location>
</feature>
<dbReference type="Proteomes" id="UP000178040">
    <property type="component" value="Unassembled WGS sequence"/>
</dbReference>